<proteinExistence type="predicted"/>
<dbReference type="Pfam" id="PF18144">
    <property type="entry name" value="SMODS"/>
    <property type="match status" value="1"/>
</dbReference>
<keyword evidence="4" id="KW-1185">Reference proteome</keyword>
<dbReference type="InterPro" id="IPR040511">
    <property type="entry name" value="AGS_C"/>
</dbReference>
<sequence>MITTTKHLQLFLEQIATVLDITEAQYKEVVDRYTAVSNHLAADDSPLSKFKPDIKPQGSFLYGTMIRPIFETDELDVDLVCRLKGKMDSWAQVHLKQAVGDRIKESKVYEPMLDEEGNRCWTIVYSGAFHLDILPALVGQEHYTLFEKSYTGLAVAQVDELAIRMTDRNRINYKWDPNTQNWPKSNPFGYAKWLKNRASLAFLKNVVLSENVEPLPEYSKDKEPLIRIVQILKRHRDIMFGEDDCEKPISIIITTLAAKAYEKETDILQGLLNVLDKMENFIEDVYSQEHQKEIKWIGNPVNYEEENFADRWPLEPEKQTKFYDWLEKAKTDFGSIKDMDLTRAYNYLKEVLGTRAVNEAVKELGFEMIISENYKPVNYNSSLLSVTHRQKPLWPIYKQYNCQIHAYYKNPLNGARITVTGNTVVPKGCKIFFNAITDVKKPFNVYWQVVNNGEEAKVRGQLRGNIFPSVNFGVGGLRHWEDTMYEGLHWIECFIVKDGFCVARSSEFFVNIK</sequence>
<keyword evidence="1" id="KW-0051">Antiviral defense</keyword>
<organism evidence="3 4">
    <name type="scientific">Aequorivita vitellina</name>
    <dbReference type="NCBI Taxonomy" id="2874475"/>
    <lineage>
        <taxon>Bacteria</taxon>
        <taxon>Pseudomonadati</taxon>
        <taxon>Bacteroidota</taxon>
        <taxon>Flavobacteriia</taxon>
        <taxon>Flavobacteriales</taxon>
        <taxon>Flavobacteriaceae</taxon>
        <taxon>Aequorivita</taxon>
    </lineage>
</organism>
<accession>A0A9X1QV36</accession>
<dbReference type="GO" id="GO:0051607">
    <property type="term" value="P:defense response to virus"/>
    <property type="evidence" value="ECO:0007669"/>
    <property type="project" value="UniProtKB-KW"/>
</dbReference>
<feature type="domain" description="Adenylyl/Guanylyl and SMODS C-terminal sensor" evidence="2">
    <location>
        <begin position="386"/>
        <end position="513"/>
    </location>
</feature>
<reference evidence="3" key="1">
    <citation type="submission" date="2021-09" db="EMBL/GenBank/DDBJ databases">
        <title>Genome of Aequorivita sp. strain F47161.</title>
        <authorList>
            <person name="Wang Y."/>
        </authorList>
    </citation>
    <scope>NUCLEOTIDE SEQUENCE</scope>
    <source>
        <strain evidence="3">F47161</strain>
    </source>
</reference>
<comment type="caution">
    <text evidence="3">The sequence shown here is derived from an EMBL/GenBank/DDBJ whole genome shotgun (WGS) entry which is preliminary data.</text>
</comment>
<name>A0A9X1QV36_9FLAO</name>
<evidence type="ECO:0000313" key="4">
    <source>
        <dbReference type="Proteomes" id="UP001139461"/>
    </source>
</evidence>
<dbReference type="Pfam" id="PF18134">
    <property type="entry name" value="AGS_C"/>
    <property type="match status" value="1"/>
</dbReference>
<evidence type="ECO:0000259" key="2">
    <source>
        <dbReference type="Pfam" id="PF18134"/>
    </source>
</evidence>
<dbReference type="Proteomes" id="UP001139461">
    <property type="component" value="Unassembled WGS sequence"/>
</dbReference>
<evidence type="ECO:0000256" key="1">
    <source>
        <dbReference type="ARBA" id="ARBA00023118"/>
    </source>
</evidence>
<dbReference type="AlphaFoldDB" id="A0A9X1QV36"/>
<dbReference type="InterPro" id="IPR006116">
    <property type="entry name" value="NT_2-5OAS_ClassI-CCAase"/>
</dbReference>
<gene>
    <name evidence="3" type="ORF">K8089_13735</name>
</gene>
<evidence type="ECO:0000313" key="3">
    <source>
        <dbReference type="EMBL" id="MCG2420086.1"/>
    </source>
</evidence>
<protein>
    <submittedName>
        <fullName evidence="3">Nucleotidyltransferase</fullName>
    </submittedName>
</protein>
<dbReference type="EMBL" id="JAIRBA010000032">
    <property type="protein sequence ID" value="MCG2420086.1"/>
    <property type="molecule type" value="Genomic_DNA"/>
</dbReference>
<dbReference type="GO" id="GO:0016779">
    <property type="term" value="F:nucleotidyltransferase activity"/>
    <property type="evidence" value="ECO:0007669"/>
    <property type="project" value="InterPro"/>
</dbReference>
<dbReference type="RefSeq" id="WP_237603869.1">
    <property type="nucleotide sequence ID" value="NZ_JAIRBA010000032.1"/>
</dbReference>
<dbReference type="CDD" id="cd05400">
    <property type="entry name" value="NT_2-5OAS_ClassI-CCAase"/>
    <property type="match status" value="1"/>
</dbReference>